<name>A0A7R9L873_9ACAR</name>
<dbReference type="InterPro" id="IPR026050">
    <property type="entry name" value="C1GALT1/C1GALT1_chp1"/>
</dbReference>
<evidence type="ECO:0000313" key="13">
    <source>
        <dbReference type="EMBL" id="CAD7636782.1"/>
    </source>
</evidence>
<feature type="domain" description="Fringe-like glycosyltransferase" evidence="12">
    <location>
        <begin position="7"/>
        <end position="158"/>
    </location>
</feature>
<organism evidence="13">
    <name type="scientific">Medioppia subpectinata</name>
    <dbReference type="NCBI Taxonomy" id="1979941"/>
    <lineage>
        <taxon>Eukaryota</taxon>
        <taxon>Metazoa</taxon>
        <taxon>Ecdysozoa</taxon>
        <taxon>Arthropoda</taxon>
        <taxon>Chelicerata</taxon>
        <taxon>Arachnida</taxon>
        <taxon>Acari</taxon>
        <taxon>Acariformes</taxon>
        <taxon>Sarcoptiformes</taxon>
        <taxon>Oribatida</taxon>
        <taxon>Brachypylina</taxon>
        <taxon>Oppioidea</taxon>
        <taxon>Oppiidae</taxon>
        <taxon>Medioppia</taxon>
    </lineage>
</organism>
<dbReference type="UniPathway" id="UPA00378"/>
<dbReference type="OrthoDB" id="414175at2759"/>
<evidence type="ECO:0000256" key="7">
    <source>
        <dbReference type="ARBA" id="ARBA00022692"/>
    </source>
</evidence>
<keyword evidence="10" id="KW-1133">Transmembrane helix</keyword>
<comment type="similarity">
    <text evidence="3">Belongs to the glycosyltransferase 31 family. Beta3-Gal-T subfamily.</text>
</comment>
<evidence type="ECO:0000313" key="14">
    <source>
        <dbReference type="Proteomes" id="UP000759131"/>
    </source>
</evidence>
<proteinExistence type="inferred from homology"/>
<keyword evidence="5" id="KW-0328">Glycosyltransferase</keyword>
<dbReference type="Gene3D" id="3.90.550.50">
    <property type="match status" value="1"/>
</dbReference>
<feature type="non-terminal residue" evidence="13">
    <location>
        <position position="1"/>
    </location>
</feature>
<dbReference type="GO" id="GO:0016020">
    <property type="term" value="C:membrane"/>
    <property type="evidence" value="ECO:0007669"/>
    <property type="project" value="UniProtKB-SubCell"/>
</dbReference>
<evidence type="ECO:0000256" key="10">
    <source>
        <dbReference type="ARBA" id="ARBA00022989"/>
    </source>
</evidence>
<keyword evidence="11" id="KW-0472">Membrane</keyword>
<evidence type="ECO:0000256" key="8">
    <source>
        <dbReference type="ARBA" id="ARBA00022741"/>
    </source>
</evidence>
<dbReference type="EMBL" id="OC873626">
    <property type="protein sequence ID" value="CAD7636782.1"/>
    <property type="molecule type" value="Genomic_DNA"/>
</dbReference>
<protein>
    <recommendedName>
        <fullName evidence="4">N-acetylgalactosaminide beta-1,3-galactosyltransferase</fullName>
        <ecNumber evidence="4">2.4.1.122</ecNumber>
    </recommendedName>
</protein>
<dbReference type="AlphaFoldDB" id="A0A7R9L873"/>
<dbReference type="EC" id="2.4.1.122" evidence="4"/>
<evidence type="ECO:0000256" key="2">
    <source>
        <dbReference type="ARBA" id="ARBA00004922"/>
    </source>
</evidence>
<evidence type="ECO:0000256" key="1">
    <source>
        <dbReference type="ARBA" id="ARBA00004606"/>
    </source>
</evidence>
<dbReference type="InterPro" id="IPR003378">
    <property type="entry name" value="Fringe-like_glycosylTrfase"/>
</dbReference>
<dbReference type="GO" id="GO:0016263">
    <property type="term" value="F:glycoprotein-N-acetylgalactosamine 3-beta-galactosyltransferase activity"/>
    <property type="evidence" value="ECO:0007669"/>
    <property type="project" value="UniProtKB-EC"/>
</dbReference>
<sequence>SKAIHVRNTWAKRCDRHLFLSSRDNASLPAVRLCDTDDRAHLWCKTKAGMRYIHEKYLDDYDWVLKADDDTYVIMENLRQFLASHSPQELLYFGCKLQYERVKYMMGGAGYVLSRAAVTKFVTVGIGSKTDSSLCLAGTDTGAEDLEMGRCLQHIGVPAGDSRDDKQMARFLPISPLHLVLPNSDIYKHVPWFRYYSVYPHRSGPECCSPTPISFHYVPINIMYLMDFLLYNVNVIQ</sequence>
<keyword evidence="8" id="KW-0547">Nucleotide-binding</keyword>
<evidence type="ECO:0000256" key="11">
    <source>
        <dbReference type="ARBA" id="ARBA00023136"/>
    </source>
</evidence>
<evidence type="ECO:0000256" key="3">
    <source>
        <dbReference type="ARBA" id="ARBA00006462"/>
    </source>
</evidence>
<dbReference type="PANTHER" id="PTHR23033">
    <property type="entry name" value="BETA1,3-GALACTOSYLTRANSFERASE"/>
    <property type="match status" value="1"/>
</dbReference>
<dbReference type="EMBL" id="CAJPIZ010019051">
    <property type="protein sequence ID" value="CAG2116785.1"/>
    <property type="molecule type" value="Genomic_DNA"/>
</dbReference>
<dbReference type="Pfam" id="PF02434">
    <property type="entry name" value="Fringe"/>
    <property type="match status" value="1"/>
</dbReference>
<dbReference type="GO" id="GO:0000166">
    <property type="term" value="F:nucleotide binding"/>
    <property type="evidence" value="ECO:0007669"/>
    <property type="project" value="UniProtKB-KW"/>
</dbReference>
<evidence type="ECO:0000256" key="5">
    <source>
        <dbReference type="ARBA" id="ARBA00022676"/>
    </source>
</evidence>
<gene>
    <name evidence="13" type="ORF">OSB1V03_LOCUS16741</name>
</gene>
<keyword evidence="14" id="KW-1185">Reference proteome</keyword>
<dbReference type="Proteomes" id="UP000759131">
    <property type="component" value="Unassembled WGS sequence"/>
</dbReference>
<evidence type="ECO:0000259" key="12">
    <source>
        <dbReference type="Pfam" id="PF02434"/>
    </source>
</evidence>
<evidence type="ECO:0000256" key="4">
    <source>
        <dbReference type="ARBA" id="ARBA00012557"/>
    </source>
</evidence>
<evidence type="ECO:0000256" key="6">
    <source>
        <dbReference type="ARBA" id="ARBA00022679"/>
    </source>
</evidence>
<accession>A0A7R9L873</accession>
<comment type="pathway">
    <text evidence="2">Protein modification; protein glycosylation.</text>
</comment>
<comment type="subcellular location">
    <subcellularLocation>
        <location evidence="1">Membrane</location>
        <topology evidence="1">Single-pass type II membrane protein</topology>
    </subcellularLocation>
</comment>
<reference evidence="13" key="1">
    <citation type="submission" date="2020-11" db="EMBL/GenBank/DDBJ databases">
        <authorList>
            <person name="Tran Van P."/>
        </authorList>
    </citation>
    <scope>NUCLEOTIDE SEQUENCE</scope>
</reference>
<dbReference type="PANTHER" id="PTHR23033:SF14">
    <property type="entry name" value="GLYCOPROTEIN-N-ACETYLGALACTOSAMINE 3-BETA-GALACTOSYLTRANSFERASE 1-RELATED"/>
    <property type="match status" value="1"/>
</dbReference>
<keyword evidence="6" id="KW-0808">Transferase</keyword>
<keyword evidence="7" id="KW-0812">Transmembrane</keyword>
<keyword evidence="9" id="KW-0735">Signal-anchor</keyword>
<evidence type="ECO:0000256" key="9">
    <source>
        <dbReference type="ARBA" id="ARBA00022968"/>
    </source>
</evidence>